<evidence type="ECO:0000313" key="2">
    <source>
        <dbReference type="Proteomes" id="UP000325291"/>
    </source>
</evidence>
<protein>
    <recommendedName>
        <fullName evidence="3">Alpha/beta hydrolase</fullName>
    </recommendedName>
</protein>
<dbReference type="AlphaFoldDB" id="A0A5A9ZUC6"/>
<evidence type="ECO:0000313" key="1">
    <source>
        <dbReference type="EMBL" id="KAA0920325.1"/>
    </source>
</evidence>
<gene>
    <name evidence="1" type="ORF">FLO80_04235</name>
</gene>
<evidence type="ECO:0008006" key="3">
    <source>
        <dbReference type="Google" id="ProtNLM"/>
    </source>
</evidence>
<dbReference type="Proteomes" id="UP000325291">
    <property type="component" value="Unassembled WGS sequence"/>
</dbReference>
<comment type="caution">
    <text evidence="1">The sequence shown here is derived from an EMBL/GenBank/DDBJ whole genome shotgun (WGS) entry which is preliminary data.</text>
</comment>
<organism evidence="1 2">
    <name type="scientific">Aquicoccus porphyridii</name>
    <dbReference type="NCBI Taxonomy" id="1852029"/>
    <lineage>
        <taxon>Bacteria</taxon>
        <taxon>Pseudomonadati</taxon>
        <taxon>Pseudomonadota</taxon>
        <taxon>Alphaproteobacteria</taxon>
        <taxon>Rhodobacterales</taxon>
        <taxon>Paracoccaceae</taxon>
        <taxon>Aquicoccus</taxon>
    </lineage>
</organism>
<proteinExistence type="predicted"/>
<sequence>MRRYFLGLGLFFILLSACTQVDKVHRLISPENDLCLPLYRIGPDNLEAPRLFAGQDHPMRCYLQQHELPVMRDASGLSMWAREADHHGAALRNPDRYALAFVEMHDENRLQMQGQLDQLIEHLARNRASGRQNYVVAYIHGWRHDAAIRDGDLQKFRRLLGYSRAAMNARCIQKAQYCDADLTGVFVAWRGRSFAEPPLQVDAAMSPYVLGAVPTFWGRRDVSTRLGDEWRGHAVLGQVLDRIEHVLDRAPGDPRRDKFLVFAHSLGGNMLASLMEKRALEAIDAHRMPTWDGGFGARMKPIIGDLVVLVNPAAEARKWTSLQRAERVKAGFDPGENYLASYGSGTTTYSPRIGKKMRRWRGMYPLDQRPIYLTITSVRNWGFSAGLERPTEHDEVTRGVFSLAQRVAGKTSREDQATIGHLTPQYAKDQPRWVLEGDPVGASHEIAVLRGAWRDGRFHESSYANAANPDLSWCDPANGWLINARSRPGMSKYGHEWDYGLAPEVVEGLSASSRAKVLKAVENIARGRNGASVQWRHALYLPGMKNRFSVATGTSPFWNVRALDTAIRRHDKWASYPTWCAINQIVLDDVTGQTRADADVRKLEAVVEGLEAQKPVAEGVAAEKIRAD</sequence>
<dbReference type="EMBL" id="VINQ01000002">
    <property type="protein sequence ID" value="KAA0920325.1"/>
    <property type="molecule type" value="Genomic_DNA"/>
</dbReference>
<reference evidence="1 2" key="1">
    <citation type="submission" date="2019-07" db="EMBL/GenBank/DDBJ databases">
        <title>Aquicoccus porphyridii gen. nov., sp. nov., isolated from a small marine red alga, Porphyridium marinum.</title>
        <authorList>
            <person name="Liu L."/>
        </authorList>
    </citation>
    <scope>NUCLEOTIDE SEQUENCE [LARGE SCALE GENOMIC DNA]</scope>
    <source>
        <strain evidence="1 2">L1 8-17</strain>
    </source>
</reference>
<keyword evidence="2" id="KW-1185">Reference proteome</keyword>
<name>A0A5A9ZUC6_9RHOB</name>
<accession>A0A5A9ZUC6</accession>
<dbReference type="PROSITE" id="PS51257">
    <property type="entry name" value="PROKAR_LIPOPROTEIN"/>
    <property type="match status" value="1"/>
</dbReference>